<evidence type="ECO:0000313" key="3">
    <source>
        <dbReference type="Proteomes" id="UP001596380"/>
    </source>
</evidence>
<sequence>MSNPLSRAAVAAGTTVLITGLVTALGTGTGHADDPNADIKNTPDCAPTVLLSPGAHVEPTHCSGLTIVGQNADKNDTDKTSTLSGLLGLINQ</sequence>
<protein>
    <recommendedName>
        <fullName evidence="4">Secreted protein</fullName>
    </recommendedName>
</protein>
<evidence type="ECO:0000313" key="2">
    <source>
        <dbReference type="EMBL" id="MFC6881736.1"/>
    </source>
</evidence>
<reference evidence="3" key="1">
    <citation type="journal article" date="2019" name="Int. J. Syst. Evol. Microbiol.">
        <title>The Global Catalogue of Microorganisms (GCM) 10K type strain sequencing project: providing services to taxonomists for standard genome sequencing and annotation.</title>
        <authorList>
            <consortium name="The Broad Institute Genomics Platform"/>
            <consortium name="The Broad Institute Genome Sequencing Center for Infectious Disease"/>
            <person name="Wu L."/>
            <person name="Ma J."/>
        </authorList>
    </citation>
    <scope>NUCLEOTIDE SEQUENCE [LARGE SCALE GENOMIC DNA]</scope>
    <source>
        <strain evidence="3">JCM 3369</strain>
    </source>
</reference>
<dbReference type="Proteomes" id="UP001596380">
    <property type="component" value="Unassembled WGS sequence"/>
</dbReference>
<dbReference type="RefSeq" id="WP_160824135.1">
    <property type="nucleotide sequence ID" value="NZ_JBHSXS010000009.1"/>
</dbReference>
<dbReference type="EMBL" id="JBHSXS010000009">
    <property type="protein sequence ID" value="MFC6881736.1"/>
    <property type="molecule type" value="Genomic_DNA"/>
</dbReference>
<accession>A0ABW2CM78</accession>
<evidence type="ECO:0008006" key="4">
    <source>
        <dbReference type="Google" id="ProtNLM"/>
    </source>
</evidence>
<comment type="caution">
    <text evidence="2">The sequence shown here is derived from an EMBL/GenBank/DDBJ whole genome shotgun (WGS) entry which is preliminary data.</text>
</comment>
<feature type="chain" id="PRO_5046675232" description="Secreted protein" evidence="1">
    <location>
        <begin position="33"/>
        <end position="92"/>
    </location>
</feature>
<gene>
    <name evidence="2" type="ORF">ACFQKB_18405</name>
</gene>
<keyword evidence="1" id="KW-0732">Signal</keyword>
<name>A0ABW2CM78_9ACTN</name>
<organism evidence="2 3">
    <name type="scientific">Actinomadura yumaensis</name>
    <dbReference type="NCBI Taxonomy" id="111807"/>
    <lineage>
        <taxon>Bacteria</taxon>
        <taxon>Bacillati</taxon>
        <taxon>Actinomycetota</taxon>
        <taxon>Actinomycetes</taxon>
        <taxon>Streptosporangiales</taxon>
        <taxon>Thermomonosporaceae</taxon>
        <taxon>Actinomadura</taxon>
    </lineage>
</organism>
<keyword evidence="3" id="KW-1185">Reference proteome</keyword>
<evidence type="ECO:0000256" key="1">
    <source>
        <dbReference type="SAM" id="SignalP"/>
    </source>
</evidence>
<feature type="signal peptide" evidence="1">
    <location>
        <begin position="1"/>
        <end position="32"/>
    </location>
</feature>
<proteinExistence type="predicted"/>